<organism evidence="1 2">
    <name type="scientific">Mariniplasma anaerobium</name>
    <dbReference type="NCBI Taxonomy" id="2735436"/>
    <lineage>
        <taxon>Bacteria</taxon>
        <taxon>Bacillati</taxon>
        <taxon>Mycoplasmatota</taxon>
        <taxon>Mollicutes</taxon>
        <taxon>Acholeplasmatales</taxon>
        <taxon>Acholeplasmataceae</taxon>
        <taxon>Mariniplasma</taxon>
    </lineage>
</organism>
<dbReference type="AlphaFoldDB" id="A0A7U9XV41"/>
<dbReference type="RefSeq" id="WP_176238715.1">
    <property type="nucleotide sequence ID" value="NZ_AP024412.1"/>
</dbReference>
<protein>
    <submittedName>
        <fullName evidence="1">Uncharacterized protein</fullName>
    </submittedName>
</protein>
<accession>A0A7U9XV41</accession>
<name>A0A7U9XV41_9MOLU</name>
<gene>
    <name evidence="1" type="ORF">MPAN_007770</name>
</gene>
<reference evidence="1" key="1">
    <citation type="submission" date="2021-01" db="EMBL/GenBank/DDBJ databases">
        <title>Draft genome sequence of Acholeplasmataceae bacterium strain Mahy22.</title>
        <authorList>
            <person name="Watanabe M."/>
            <person name="Kojima H."/>
            <person name="Fukui M."/>
        </authorList>
    </citation>
    <scope>NUCLEOTIDE SEQUENCE</scope>
    <source>
        <strain evidence="1">Mahy22</strain>
    </source>
</reference>
<sequence length="219" mass="24967">MNKAKYGYGWVLKFVLAAILLGVGIYMVFADQVVYAITGITIVIFSLFRVYPLIKSLNKEVLRTINLIEIIFDTLIGVLIIYIAFTYKDSLSDGNLWSQVYRFSLAFFFYARGLVFFNSVVFLGEKTEVPKFWIHIVVLSLGAIIAVYPNFDYNVVGIFFLIISLFGAGYLGYDGYGGYKKYRQYSLELNDGDAATKKKQKQAPQPVIEEPEEKRPYVN</sequence>
<dbReference type="KEGG" id="manr:MPAN_007770"/>
<dbReference type="Proteomes" id="UP000620133">
    <property type="component" value="Chromosome"/>
</dbReference>
<dbReference type="EMBL" id="AP024412">
    <property type="protein sequence ID" value="BCR35884.1"/>
    <property type="molecule type" value="Genomic_DNA"/>
</dbReference>
<evidence type="ECO:0000313" key="2">
    <source>
        <dbReference type="Proteomes" id="UP000620133"/>
    </source>
</evidence>
<keyword evidence="2" id="KW-1185">Reference proteome</keyword>
<evidence type="ECO:0000313" key="1">
    <source>
        <dbReference type="EMBL" id="BCR35884.1"/>
    </source>
</evidence>
<proteinExistence type="predicted"/>